<dbReference type="AlphaFoldDB" id="A0A517VAW7"/>
<dbReference type="EMBL" id="CP036343">
    <property type="protein sequence ID" value="QDT90150.1"/>
    <property type="molecule type" value="Genomic_DNA"/>
</dbReference>
<dbReference type="Pfam" id="PF00326">
    <property type="entry name" value="Peptidase_S9"/>
    <property type="match status" value="1"/>
</dbReference>
<evidence type="ECO:0000256" key="1">
    <source>
        <dbReference type="SAM" id="SignalP"/>
    </source>
</evidence>
<dbReference type="SUPFAM" id="SSF53474">
    <property type="entry name" value="alpha/beta-Hydrolases"/>
    <property type="match status" value="1"/>
</dbReference>
<dbReference type="PANTHER" id="PTHR22946">
    <property type="entry name" value="DIENELACTONE HYDROLASE DOMAIN-CONTAINING PROTEIN-RELATED"/>
    <property type="match status" value="1"/>
</dbReference>
<evidence type="ECO:0000313" key="4">
    <source>
        <dbReference type="Proteomes" id="UP000316855"/>
    </source>
</evidence>
<feature type="chain" id="PRO_5021850103" evidence="1">
    <location>
        <begin position="22"/>
        <end position="368"/>
    </location>
</feature>
<evidence type="ECO:0000259" key="2">
    <source>
        <dbReference type="Pfam" id="PF00326"/>
    </source>
</evidence>
<reference evidence="3 4" key="1">
    <citation type="submission" date="2019-02" db="EMBL/GenBank/DDBJ databases">
        <title>Deep-cultivation of Planctomycetes and their phenomic and genomic characterization uncovers novel biology.</title>
        <authorList>
            <person name="Wiegand S."/>
            <person name="Jogler M."/>
            <person name="Boedeker C."/>
            <person name="Pinto D."/>
            <person name="Vollmers J."/>
            <person name="Rivas-Marin E."/>
            <person name="Kohn T."/>
            <person name="Peeters S.H."/>
            <person name="Heuer A."/>
            <person name="Rast P."/>
            <person name="Oberbeckmann S."/>
            <person name="Bunk B."/>
            <person name="Jeske O."/>
            <person name="Meyerdierks A."/>
            <person name="Storesund J.E."/>
            <person name="Kallscheuer N."/>
            <person name="Luecker S."/>
            <person name="Lage O.M."/>
            <person name="Pohl T."/>
            <person name="Merkel B.J."/>
            <person name="Hornburger P."/>
            <person name="Mueller R.-W."/>
            <person name="Bruemmer F."/>
            <person name="Labrenz M."/>
            <person name="Spormann A.M."/>
            <person name="Op den Camp H."/>
            <person name="Overmann J."/>
            <person name="Amann R."/>
            <person name="Jetten M.S.M."/>
            <person name="Mascher T."/>
            <person name="Medema M.H."/>
            <person name="Devos D.P."/>
            <person name="Kaster A.-K."/>
            <person name="Ovreas L."/>
            <person name="Rohde M."/>
            <person name="Galperin M.Y."/>
            <person name="Jogler C."/>
        </authorList>
    </citation>
    <scope>NUCLEOTIDE SEQUENCE [LARGE SCALE GENOMIC DNA]</scope>
    <source>
        <strain evidence="3 4">Pan161</strain>
    </source>
</reference>
<accession>A0A517VAW7</accession>
<feature type="signal peptide" evidence="1">
    <location>
        <begin position="1"/>
        <end position="21"/>
    </location>
</feature>
<dbReference type="Gene3D" id="3.40.50.1820">
    <property type="entry name" value="alpha/beta hydrolase"/>
    <property type="match status" value="1"/>
</dbReference>
<keyword evidence="4" id="KW-1185">Reference proteome</keyword>
<keyword evidence="1" id="KW-0732">Signal</keyword>
<dbReference type="InterPro" id="IPR050261">
    <property type="entry name" value="FrsA_esterase"/>
</dbReference>
<organism evidence="3 4">
    <name type="scientific">Gimesia algae</name>
    <dbReference type="NCBI Taxonomy" id="2527971"/>
    <lineage>
        <taxon>Bacteria</taxon>
        <taxon>Pseudomonadati</taxon>
        <taxon>Planctomycetota</taxon>
        <taxon>Planctomycetia</taxon>
        <taxon>Planctomycetales</taxon>
        <taxon>Planctomycetaceae</taxon>
        <taxon>Gimesia</taxon>
    </lineage>
</organism>
<feature type="domain" description="Peptidase S9 prolyl oligopeptidase catalytic" evidence="2">
    <location>
        <begin position="165"/>
        <end position="367"/>
    </location>
</feature>
<dbReference type="InterPro" id="IPR029058">
    <property type="entry name" value="AB_hydrolase_fold"/>
</dbReference>
<gene>
    <name evidence="3" type="ORF">Pan161_17990</name>
</gene>
<evidence type="ECO:0000313" key="3">
    <source>
        <dbReference type="EMBL" id="QDT90150.1"/>
    </source>
</evidence>
<dbReference type="Proteomes" id="UP000316855">
    <property type="component" value="Chromosome"/>
</dbReference>
<protein>
    <submittedName>
        <fullName evidence="3">Prolyl oligopeptidase family protein</fullName>
    </submittedName>
</protein>
<name>A0A517VAW7_9PLAN</name>
<sequence precursor="true">MLVRYSSFFICLITCSPVLWSADAPQNPTQQVPVYQEHLDLSYYLDSAGKKHSVQSWADWKIRRDHILSNMQTVMGEIPHPEKPVPLDLKVLEETTVGSIKRLKISYHTDDLQQRVKAYLFVPASASPAHPVPAILCLHQTNSSTGKEEPAGIKGLPNLKYALELAERGYVTLAPDYPSFGEYPYDFKAHPEYRSGTMKAIYDNMRSLDLLQSLNYVQGGRIGCIGHSLGGHNTMFTAAFDSRIKALVSSCGFTRFHKYYGGKLKGWTSDRYMPVINSEYQNNPDLVPFDFTEIVASFAPRAFLACAPISDSNFEVSGVKDVIRIAQPVYALSGQPENLQAVYPEAKHDFPPATRETAYQFFDRHLKQ</sequence>
<dbReference type="KEGG" id="gax:Pan161_17990"/>
<dbReference type="InterPro" id="IPR001375">
    <property type="entry name" value="Peptidase_S9_cat"/>
</dbReference>
<dbReference type="GO" id="GO:0008236">
    <property type="term" value="F:serine-type peptidase activity"/>
    <property type="evidence" value="ECO:0007669"/>
    <property type="project" value="InterPro"/>
</dbReference>
<proteinExistence type="predicted"/>
<dbReference type="GO" id="GO:0006508">
    <property type="term" value="P:proteolysis"/>
    <property type="evidence" value="ECO:0007669"/>
    <property type="project" value="InterPro"/>
</dbReference>